<reference evidence="1 2" key="1">
    <citation type="submission" date="2023-02" db="EMBL/GenBank/DDBJ databases">
        <title>LHISI_Scaffold_Assembly.</title>
        <authorList>
            <person name="Stuart O.P."/>
            <person name="Cleave R."/>
            <person name="Magrath M.J.L."/>
            <person name="Mikheyev A.S."/>
        </authorList>
    </citation>
    <scope>NUCLEOTIDE SEQUENCE [LARGE SCALE GENOMIC DNA]</scope>
    <source>
        <strain evidence="1">Daus_M_001</strain>
        <tissue evidence="1">Leg muscle</tissue>
    </source>
</reference>
<comment type="caution">
    <text evidence="1">The sequence shown here is derived from an EMBL/GenBank/DDBJ whole genome shotgun (WGS) entry which is preliminary data.</text>
</comment>
<feature type="non-terminal residue" evidence="1">
    <location>
        <position position="180"/>
    </location>
</feature>
<dbReference type="EMBL" id="JARBHB010000006">
    <property type="protein sequence ID" value="KAJ8881052.1"/>
    <property type="molecule type" value="Genomic_DNA"/>
</dbReference>
<gene>
    <name evidence="1" type="ORF">PR048_017525</name>
</gene>
<dbReference type="Proteomes" id="UP001159363">
    <property type="component" value="Chromosome 5"/>
</dbReference>
<keyword evidence="2" id="KW-1185">Reference proteome</keyword>
<proteinExistence type="predicted"/>
<name>A0ABQ9H9R3_9NEOP</name>
<organism evidence="1 2">
    <name type="scientific">Dryococelus australis</name>
    <dbReference type="NCBI Taxonomy" id="614101"/>
    <lineage>
        <taxon>Eukaryota</taxon>
        <taxon>Metazoa</taxon>
        <taxon>Ecdysozoa</taxon>
        <taxon>Arthropoda</taxon>
        <taxon>Hexapoda</taxon>
        <taxon>Insecta</taxon>
        <taxon>Pterygota</taxon>
        <taxon>Neoptera</taxon>
        <taxon>Polyneoptera</taxon>
        <taxon>Phasmatodea</taxon>
        <taxon>Verophasmatodea</taxon>
        <taxon>Anareolatae</taxon>
        <taxon>Phasmatidae</taxon>
        <taxon>Eurycanthinae</taxon>
        <taxon>Dryococelus</taxon>
    </lineage>
</organism>
<evidence type="ECO:0000313" key="1">
    <source>
        <dbReference type="EMBL" id="KAJ8881052.1"/>
    </source>
</evidence>
<protein>
    <submittedName>
        <fullName evidence="1">Uncharacterized protein</fullName>
    </submittedName>
</protein>
<evidence type="ECO:0000313" key="2">
    <source>
        <dbReference type="Proteomes" id="UP001159363"/>
    </source>
</evidence>
<sequence>MDKTMIKMEMMDGSNEKDERGMHHRNAEAGQSAICEAIKVAKQDKSVHVITLDLQQTMPTPKLTTGSMFYKPKLWCYIILVFIHAERVNDIFFCVMKQHLKGDQTRENKKWTLVAFWLYLLKSGHFKPIENTFSQVGHSMLLSDRDFAQVEKNVTSHYQMVYGPDHWQEVLRTSQWKNPF</sequence>
<accession>A0ABQ9H9R3</accession>